<dbReference type="Proteomes" id="UP000054725">
    <property type="component" value="Unassembled WGS sequence"/>
</dbReference>
<dbReference type="RefSeq" id="WP_058503609.1">
    <property type="nucleotide sequence ID" value="NZ_CAAAIF010000024.1"/>
</dbReference>
<gene>
    <name evidence="2" type="primary">traC_1</name>
    <name evidence="2" type="ORF">Lnau_0533</name>
</gene>
<feature type="domain" description="Toprim" evidence="1">
    <location>
        <begin position="579"/>
        <end position="666"/>
    </location>
</feature>
<protein>
    <submittedName>
        <fullName evidence="2">DNA primase TraC</fullName>
    </submittedName>
</protein>
<organism evidence="2 3">
    <name type="scientific">Legionella nautarum</name>
    <dbReference type="NCBI Taxonomy" id="45070"/>
    <lineage>
        <taxon>Bacteria</taxon>
        <taxon>Pseudomonadati</taxon>
        <taxon>Pseudomonadota</taxon>
        <taxon>Gammaproteobacteria</taxon>
        <taxon>Legionellales</taxon>
        <taxon>Legionellaceae</taxon>
        <taxon>Legionella</taxon>
    </lineage>
</organism>
<dbReference type="Pfam" id="PF08401">
    <property type="entry name" value="ArdcN"/>
    <property type="match status" value="1"/>
</dbReference>
<sequence>MDKIPFHELVAMNLIEQLKKGTAPWLKPWNPGNPTSLLPINPLTNKRYKGINAIHLMAKEYPDNRWLTYKQAATFEAQVRKGEKGTTIQYWQFSEERVKKDELGKPVLNEKGEHTKVTIRLERPRVFYATVFNACQIEGIPPIEIQKENWALVDRAETILVNSGAKLHHSQTDRAFYQPISDSIHLPSKHQFDTAAHYYATALHELSHWTGHESRLNRDLTHPFGSEGYAREELRAEIASMILGEELRIGHDPGQHSAYIKSWIKVLEDDPLEIFRAAADAEKIQTFVLELEQKQILQLEPIMEEPTLENPTMQQGPLTTEKTWLAIPYEEKDKAKLLLGKLGDGKPAISWDKFQKCWYANPGVPLDKLKPWLPQNAMQRQTPALNPIQEFSEALISLDCILSANHPIMDGNPHRIETVGDKKGGKAGFYVAYLDSHPAGYIKNNRTGAELKWTSKGYSFSPEEKIALKASSQAKRQARLAEQKENHEQVASRLKEQIANLRPATQDNPYLKNKGINPFSDIFTDEGGLTAYIPAYDEKGKLWTMQSINEEGIKRFAKGSRKEGCFHVLGGFKALISAPALVIAEGYATAATVAQALNVSTVAAFDAGNLKPVALALQTRFPNKPIVIIGDDDKHLEATLGINTGKLKAQETAHAVKGSLLFPTFAPGEQSSNPKDFTDFNDLAMKSILGFEGVKRQIKPVVEKIIQSTKTKLSSNIPFSCMQVP</sequence>
<dbReference type="PATRIC" id="fig|45070.6.peg.560"/>
<dbReference type="STRING" id="45070.Lnau_0533"/>
<dbReference type="CDD" id="cd01029">
    <property type="entry name" value="TOPRIM_primases"/>
    <property type="match status" value="1"/>
</dbReference>
<accession>A0A0W0X253</accession>
<dbReference type="EMBL" id="LNYO01000006">
    <property type="protein sequence ID" value="KTD38618.1"/>
    <property type="molecule type" value="Genomic_DNA"/>
</dbReference>
<dbReference type="GO" id="GO:0003697">
    <property type="term" value="F:single-stranded DNA binding"/>
    <property type="evidence" value="ECO:0007669"/>
    <property type="project" value="InterPro"/>
</dbReference>
<dbReference type="InterPro" id="IPR013610">
    <property type="entry name" value="ArdC_N"/>
</dbReference>
<dbReference type="Pfam" id="PF13362">
    <property type="entry name" value="Toprim_3"/>
    <property type="match status" value="1"/>
</dbReference>
<name>A0A0W0X253_9GAMM</name>
<dbReference type="SMART" id="SM00493">
    <property type="entry name" value="TOPRIM"/>
    <property type="match status" value="1"/>
</dbReference>
<dbReference type="OrthoDB" id="9792687at2"/>
<dbReference type="InterPro" id="IPR043764">
    <property type="entry name" value="DUF5710"/>
</dbReference>
<dbReference type="AlphaFoldDB" id="A0A0W0X253"/>
<dbReference type="PROSITE" id="PS50880">
    <property type="entry name" value="TOPRIM"/>
    <property type="match status" value="1"/>
</dbReference>
<dbReference type="Pfam" id="PF18974">
    <property type="entry name" value="DUF5710"/>
    <property type="match status" value="1"/>
</dbReference>
<dbReference type="InterPro" id="IPR006171">
    <property type="entry name" value="TOPRIM_dom"/>
</dbReference>
<keyword evidence="3" id="KW-1185">Reference proteome</keyword>
<evidence type="ECO:0000313" key="2">
    <source>
        <dbReference type="EMBL" id="KTD38618.1"/>
    </source>
</evidence>
<reference evidence="2 3" key="1">
    <citation type="submission" date="2015-11" db="EMBL/GenBank/DDBJ databases">
        <title>Genomic analysis of 38 Legionella species identifies large and diverse effector repertoires.</title>
        <authorList>
            <person name="Burstein D."/>
            <person name="Amaro F."/>
            <person name="Zusman T."/>
            <person name="Lifshitz Z."/>
            <person name="Cohen O."/>
            <person name="Gilbert J.A."/>
            <person name="Pupko T."/>
            <person name="Shuman H.A."/>
            <person name="Segal G."/>
        </authorList>
    </citation>
    <scope>NUCLEOTIDE SEQUENCE [LARGE SCALE GENOMIC DNA]</scope>
    <source>
        <strain evidence="2 3">ATCC 49506</strain>
    </source>
</reference>
<dbReference type="InterPro" id="IPR034154">
    <property type="entry name" value="TOPRIM_DnaG/twinkle"/>
</dbReference>
<evidence type="ECO:0000313" key="3">
    <source>
        <dbReference type="Proteomes" id="UP000054725"/>
    </source>
</evidence>
<proteinExistence type="predicted"/>
<dbReference type="InterPro" id="IPR041459">
    <property type="entry name" value="MPTase-PolyVal"/>
</dbReference>
<evidence type="ECO:0000259" key="1">
    <source>
        <dbReference type="PROSITE" id="PS50880"/>
    </source>
</evidence>
<dbReference type="Pfam" id="PF18818">
    <property type="entry name" value="MPTase-PolyVal"/>
    <property type="match status" value="1"/>
</dbReference>
<comment type="caution">
    <text evidence="2">The sequence shown here is derived from an EMBL/GenBank/DDBJ whole genome shotgun (WGS) entry which is preliminary data.</text>
</comment>